<keyword evidence="2" id="KW-1185">Reference proteome</keyword>
<dbReference type="RefSeq" id="WP_223791923.1">
    <property type="nucleotide sequence ID" value="NZ_JAIOUQ010000011.1"/>
</dbReference>
<organism evidence="1 2">
    <name type="scientific">Methanobacterium spitsbergense</name>
    <dbReference type="NCBI Taxonomy" id="2874285"/>
    <lineage>
        <taxon>Archaea</taxon>
        <taxon>Methanobacteriati</taxon>
        <taxon>Methanobacteriota</taxon>
        <taxon>Methanomada group</taxon>
        <taxon>Methanobacteria</taxon>
        <taxon>Methanobacteriales</taxon>
        <taxon>Methanobacteriaceae</taxon>
        <taxon>Methanobacterium</taxon>
    </lineage>
</organism>
<gene>
    <name evidence="1" type="ORF">K8N75_10010</name>
</gene>
<evidence type="ECO:0000313" key="2">
    <source>
        <dbReference type="Proteomes" id="UP000825933"/>
    </source>
</evidence>
<dbReference type="Proteomes" id="UP000825933">
    <property type="component" value="Unassembled WGS sequence"/>
</dbReference>
<evidence type="ECO:0000313" key="1">
    <source>
        <dbReference type="EMBL" id="MBZ2166371.1"/>
    </source>
</evidence>
<dbReference type="EMBL" id="JAIOUQ010000011">
    <property type="protein sequence ID" value="MBZ2166371.1"/>
    <property type="molecule type" value="Genomic_DNA"/>
</dbReference>
<name>A0A8T5V3D3_9EURY</name>
<comment type="caution">
    <text evidence="1">The sequence shown here is derived from an EMBL/GenBank/DDBJ whole genome shotgun (WGS) entry which is preliminary data.</text>
</comment>
<proteinExistence type="predicted"/>
<sequence length="75" mass="8705">MKLPGEISLVDGDCPNCGHELHRIGSFEDLGEYGEKWRKYKITCKFCPYETDWIDETQEEDLESEANSNMMKEAI</sequence>
<protein>
    <submittedName>
        <fullName evidence="1">Uncharacterized protein</fullName>
    </submittedName>
</protein>
<accession>A0A8T5V3D3</accession>
<dbReference type="AlphaFoldDB" id="A0A8T5V3D3"/>
<reference evidence="2" key="1">
    <citation type="journal article" date="2022" name="Microbiol. Resour. Announc.">
        <title>Draft Genome Sequence of a Methanogenic Archaeon from West Spitsbergen Permafrost.</title>
        <authorList>
            <person name="Trubitsyn V."/>
            <person name="Rivkina E."/>
            <person name="Shcherbakova V."/>
        </authorList>
    </citation>
    <scope>NUCLEOTIDE SEQUENCE [LARGE SCALE GENOMIC DNA]</scope>
    <source>
        <strain evidence="2">VT</strain>
    </source>
</reference>